<reference evidence="4" key="1">
    <citation type="submission" date="2021-02" db="EMBL/GenBank/DDBJ databases">
        <authorList>
            <person name="Palmer J.M."/>
        </authorList>
    </citation>
    <scope>NUCLEOTIDE SEQUENCE</scope>
    <source>
        <strain evidence="4">SCRP23</strain>
    </source>
</reference>
<gene>
    <name evidence="4" type="ORF">PHYBOEH_004354</name>
</gene>
<evidence type="ECO:0000313" key="5">
    <source>
        <dbReference type="Proteomes" id="UP000693981"/>
    </source>
</evidence>
<dbReference type="SMART" id="SM00184">
    <property type="entry name" value="RING"/>
    <property type="match status" value="1"/>
</dbReference>
<feature type="domain" description="RING-type" evidence="3">
    <location>
        <begin position="217"/>
        <end position="275"/>
    </location>
</feature>
<dbReference type="EMBL" id="JAGDFL010000230">
    <property type="protein sequence ID" value="KAG7395027.1"/>
    <property type="molecule type" value="Genomic_DNA"/>
</dbReference>
<dbReference type="PROSITE" id="PS50089">
    <property type="entry name" value="ZF_RING_2"/>
    <property type="match status" value="1"/>
</dbReference>
<organism evidence="4 5">
    <name type="scientific">Phytophthora boehmeriae</name>
    <dbReference type="NCBI Taxonomy" id="109152"/>
    <lineage>
        <taxon>Eukaryota</taxon>
        <taxon>Sar</taxon>
        <taxon>Stramenopiles</taxon>
        <taxon>Oomycota</taxon>
        <taxon>Peronosporomycetes</taxon>
        <taxon>Peronosporales</taxon>
        <taxon>Peronosporaceae</taxon>
        <taxon>Phytophthora</taxon>
    </lineage>
</organism>
<keyword evidence="1" id="KW-0479">Metal-binding</keyword>
<keyword evidence="2" id="KW-0863">Zinc-finger</keyword>
<evidence type="ECO:0000256" key="2">
    <source>
        <dbReference type="PROSITE-ProRule" id="PRU00175"/>
    </source>
</evidence>
<dbReference type="AlphaFoldDB" id="A0A8T1WM97"/>
<keyword evidence="2" id="KW-0862">Zinc</keyword>
<evidence type="ECO:0000313" key="4">
    <source>
        <dbReference type="EMBL" id="KAG7395027.1"/>
    </source>
</evidence>
<dbReference type="OrthoDB" id="8062037at2759"/>
<dbReference type="Proteomes" id="UP000693981">
    <property type="component" value="Unassembled WGS sequence"/>
</dbReference>
<sequence length="281" mass="32160">MSSKRLRKKRSLPAGPLPAQVSWLENVSMDVTPLSSRSRTSCRRVDYLLTVTYQPRGAAETTTWQFIRTFDAFRFFRKRLVAALQRGHFCHAECPWLYTFLKSYFPKSQLVGSTLSRVVARRRKTLTRSLATIRSFLLKRSNHSCHLVMEGVARELLEFVVKGASEPENEQQGEAPECLRMLLLRWQNGEMQLVEASSSSDDTTPCDDDTGPETEICAVCEASLMEPLQHDREINDDRWDCRTMISTFSTLDCGHNFHDECLVEKLNEELKCPTCGHQETS</sequence>
<evidence type="ECO:0000256" key="1">
    <source>
        <dbReference type="ARBA" id="ARBA00022723"/>
    </source>
</evidence>
<proteinExistence type="predicted"/>
<accession>A0A8T1WM97</accession>
<evidence type="ECO:0000259" key="3">
    <source>
        <dbReference type="PROSITE" id="PS50089"/>
    </source>
</evidence>
<name>A0A8T1WM97_9STRA</name>
<dbReference type="GO" id="GO:0008270">
    <property type="term" value="F:zinc ion binding"/>
    <property type="evidence" value="ECO:0007669"/>
    <property type="project" value="UniProtKB-KW"/>
</dbReference>
<protein>
    <recommendedName>
        <fullName evidence="3">RING-type domain-containing protein</fullName>
    </recommendedName>
</protein>
<comment type="caution">
    <text evidence="4">The sequence shown here is derived from an EMBL/GenBank/DDBJ whole genome shotgun (WGS) entry which is preliminary data.</text>
</comment>
<dbReference type="InterPro" id="IPR018957">
    <property type="entry name" value="Znf_C3HC4_RING-type"/>
</dbReference>
<dbReference type="InterPro" id="IPR001841">
    <property type="entry name" value="Znf_RING"/>
</dbReference>
<dbReference type="Pfam" id="PF00097">
    <property type="entry name" value="zf-C3HC4"/>
    <property type="match status" value="1"/>
</dbReference>
<keyword evidence="5" id="KW-1185">Reference proteome</keyword>